<dbReference type="InterPro" id="IPR018307">
    <property type="entry name" value="ABL9/DENND6_dom"/>
</dbReference>
<evidence type="ECO:0000313" key="5">
    <source>
        <dbReference type="Proteomes" id="UP000481153"/>
    </source>
</evidence>
<dbReference type="InterPro" id="IPR003409">
    <property type="entry name" value="MORN"/>
</dbReference>
<comment type="caution">
    <text evidence="4">The sequence shown here is derived from an EMBL/GenBank/DDBJ whole genome shotgun (WGS) entry which is preliminary data.</text>
</comment>
<dbReference type="PROSITE" id="PS50211">
    <property type="entry name" value="DENN"/>
    <property type="match status" value="1"/>
</dbReference>
<sequence>MADAGQIMLAVVCFDHHSGPEIEFVYPPETSELSQTNWCDVKHILPLLALPTRHEVAADKTTSTCFFFHIPPARDPNAWKGVAYYDVIDPHGLSLDDEARAKYSRGAIQKSVVVMSKAPYQAYIQVKLQAIAQQFFAQSSFGDYSLLIELHAALRTIDTTTIPWQQLHIGLPLLYFVQTVDVYLIALIRLLMAEGRIVFYSESPQVVSSNVLAFLSLLPGGYAATSISSSNRYRWSKYGLPLQFVHPNHSFSVEPYLVSTYAVDLLKRTDCGFLVGSCDPMCLKIYDTLDAVVDLDLQKVYLHSERANIAATLGPSTSDFFENVCNRIPSSDEDAHIEWIGSNGWVRQQVQLFMEQFLENVANDKPPTFSFWSSKSQLASEHGANWLALWYGTFNYNQWLKSHRLSTSPEKSTPVPESGRKTYTYPNGDVYEGDFESYKRHGQGKYTVANTGFSYEGMWAENLRHGKGVLRSMQGTYNGTWVLDEKCGYGEFTFAHGSYKGNWYANQYHGHGILVRGPMEYEGDFDMGRFHGMGKCVYNMHTEWKRYRGEWNEGLFRGLGTLEFANGDVYVGEFVNGKRHGQGTLTTASGNVYTGEWKQNYQDGHGSFFSNQSKETKEGLWKRNEMVEGKQQEWIIIYANKDKYVGTCQSGRPWGQGICRYANGSVYTGQWIDGLREGLGIFCDHNGRTFEGEWRNSQPWKEHSITPYVEISLNSEDNDAENDKVPEEGLHTFVYENGDTYTGTFRKGKRHGHGKYVSKLTRHVYDGEWDLDQRHGKGVLTSGSGDFIYDGDWCRDTRTGKGTCVFRGSENYTGQWQDNRFHGYGVYTDADGSVYEGEFVQGVKQGMGKLTTSDHLVYKGEFFGGERCGIGTCTYPNGDEYTGEWQANQRHGEGTLVPKSGEKYVGQWQDNFKQGCGSLTDVKGNIREGVWISDAPADGEWHIRFAAGSSYNGECVNGRPHGRGVCKYTNGDIYSGAWENGVRSGWGVCVFANGDVFEGEWTQNHVSLNGKGTLKLANGTVHAYAQ</sequence>
<feature type="domain" description="UDENN" evidence="3">
    <location>
        <begin position="7"/>
        <end position="412"/>
    </location>
</feature>
<dbReference type="SMART" id="SM00698">
    <property type="entry name" value="MORN"/>
    <property type="match status" value="21"/>
</dbReference>
<dbReference type="PANTHER" id="PTHR43215">
    <property type="entry name" value="RADIAL SPOKE HEAD 1 HOMOLOG"/>
    <property type="match status" value="1"/>
</dbReference>
<keyword evidence="5" id="KW-1185">Reference proteome</keyword>
<evidence type="ECO:0000313" key="4">
    <source>
        <dbReference type="EMBL" id="KAF0739776.1"/>
    </source>
</evidence>
<dbReference type="Pfam" id="PF09794">
    <property type="entry name" value="Avl9"/>
    <property type="match status" value="2"/>
</dbReference>
<dbReference type="Pfam" id="PF02493">
    <property type="entry name" value="MORN"/>
    <property type="match status" value="20"/>
</dbReference>
<name>A0A6G0XI58_9STRA</name>
<keyword evidence="1" id="KW-0677">Repeat</keyword>
<dbReference type="PANTHER" id="PTHR43215:SF14">
    <property type="entry name" value="RADIAL SPOKE HEAD 1 HOMOLOG"/>
    <property type="match status" value="1"/>
</dbReference>
<dbReference type="VEuPathDB" id="FungiDB:AeMF1_009676"/>
<dbReference type="SUPFAM" id="SSF82185">
    <property type="entry name" value="Histone H3 K4-specific methyltransferase SET7/9 N-terminal domain"/>
    <property type="match status" value="6"/>
</dbReference>
<protein>
    <recommendedName>
        <fullName evidence="3">UDENN domain-containing protein</fullName>
    </recommendedName>
</protein>
<feature type="region of interest" description="Disordered" evidence="2">
    <location>
        <begin position="406"/>
        <end position="426"/>
    </location>
</feature>
<reference evidence="4 5" key="1">
    <citation type="submission" date="2019-07" db="EMBL/GenBank/DDBJ databases">
        <title>Genomics analysis of Aphanomyces spp. identifies a new class of oomycete effector associated with host adaptation.</title>
        <authorList>
            <person name="Gaulin E."/>
        </authorList>
    </citation>
    <scope>NUCLEOTIDE SEQUENCE [LARGE SCALE GENOMIC DNA]</scope>
    <source>
        <strain evidence="4 5">ATCC 201684</strain>
    </source>
</reference>
<proteinExistence type="predicted"/>
<dbReference type="InterPro" id="IPR037516">
    <property type="entry name" value="Tripartite_DENN"/>
</dbReference>
<dbReference type="GO" id="GO:0005829">
    <property type="term" value="C:cytosol"/>
    <property type="evidence" value="ECO:0007669"/>
    <property type="project" value="TreeGrafter"/>
</dbReference>
<organism evidence="4 5">
    <name type="scientific">Aphanomyces euteiches</name>
    <dbReference type="NCBI Taxonomy" id="100861"/>
    <lineage>
        <taxon>Eukaryota</taxon>
        <taxon>Sar</taxon>
        <taxon>Stramenopiles</taxon>
        <taxon>Oomycota</taxon>
        <taxon>Saprolegniomycetes</taxon>
        <taxon>Saprolegniales</taxon>
        <taxon>Verrucalvaceae</taxon>
        <taxon>Aphanomyces</taxon>
    </lineage>
</organism>
<dbReference type="Gene3D" id="2.20.110.10">
    <property type="entry name" value="Histone H3 K4-specific methyltransferase SET7/9 N-terminal domain"/>
    <property type="match status" value="8"/>
</dbReference>
<accession>A0A6G0XI58</accession>
<gene>
    <name evidence="4" type="ORF">Ae201684_004665</name>
</gene>
<dbReference type="AlphaFoldDB" id="A0A6G0XI58"/>
<dbReference type="EMBL" id="VJMJ01000062">
    <property type="protein sequence ID" value="KAF0739776.1"/>
    <property type="molecule type" value="Genomic_DNA"/>
</dbReference>
<evidence type="ECO:0000256" key="2">
    <source>
        <dbReference type="SAM" id="MobiDB-lite"/>
    </source>
</evidence>
<dbReference type="Proteomes" id="UP000481153">
    <property type="component" value="Unassembled WGS sequence"/>
</dbReference>
<evidence type="ECO:0000256" key="1">
    <source>
        <dbReference type="ARBA" id="ARBA00022737"/>
    </source>
</evidence>
<evidence type="ECO:0000259" key="3">
    <source>
        <dbReference type="PROSITE" id="PS50211"/>
    </source>
</evidence>